<sequence length="579" mass="64788">MGLAASQARFLAITARKANCEFQSMQIAQEKLSTTRELERATEEYQSSLNKTKLVWDPDGSGENAFDLSYDLMMRPSAVNNYTPYLMTTRDGRIVLDSKMAAAARQAGIPEGGCERSAELYEKFLNQMVKNGGMSETSAAVCKSMDYEKDFKNVGLGGPMLDKTQASEMGINDLIAYIDNTISKSGTGAEKELADALQFEFGVDDKGNSTLDLQTVIKDKGYSNSNYFLVNGNKTTDTNFTFSDLLTSDITFARTGDKNSTKWWKKVLAGVMSAFAGGFGFMTYGGLKGLLGVDKGGYPEGYTEADIALFEFLDQMFTAFYELIDVESGGEAAEQAFQYAIQETLALLAGCKDLGNRNHSTDAFNDAVNEADNYNGWVQKNANKDKNYGTQAISLSNLTESFMTLYAQGINGYDDTYYINKPSKKSNYVTDDPYYMWTVKNPNANTAMDMYINEFYSALFNNICQSGWTEDPQIDDNEYLGNTLKNARYFIASLSTDNYYYQDKYMDNSYVVEVTDEDAITQAELAYTQKKSKLNYKEERLELDMKQLDLEISSLTTEYDTVKNLINNNVEKTFTMFNS</sequence>
<accession>A0A9D1FXB1</accession>
<protein>
    <submittedName>
        <fullName evidence="2">Uncharacterized protein</fullName>
    </submittedName>
</protein>
<proteinExistence type="predicted"/>
<feature type="coiled-coil region" evidence="1">
    <location>
        <begin position="531"/>
        <end position="565"/>
    </location>
</feature>
<evidence type="ECO:0000313" key="3">
    <source>
        <dbReference type="Proteomes" id="UP000824139"/>
    </source>
</evidence>
<reference evidence="2" key="2">
    <citation type="journal article" date="2021" name="PeerJ">
        <title>Extensive microbial diversity within the chicken gut microbiome revealed by metagenomics and culture.</title>
        <authorList>
            <person name="Gilroy R."/>
            <person name="Ravi A."/>
            <person name="Getino M."/>
            <person name="Pursley I."/>
            <person name="Horton D.L."/>
            <person name="Alikhan N.F."/>
            <person name="Baker D."/>
            <person name="Gharbi K."/>
            <person name="Hall N."/>
            <person name="Watson M."/>
            <person name="Adriaenssens E.M."/>
            <person name="Foster-Nyarko E."/>
            <person name="Jarju S."/>
            <person name="Secka A."/>
            <person name="Antonio M."/>
            <person name="Oren A."/>
            <person name="Chaudhuri R.R."/>
            <person name="La Ragione R."/>
            <person name="Hildebrand F."/>
            <person name="Pallen M.J."/>
        </authorList>
    </citation>
    <scope>NUCLEOTIDE SEQUENCE</scope>
    <source>
        <strain evidence="2">CHK152-2994</strain>
    </source>
</reference>
<name>A0A9D1FXB1_9BACT</name>
<evidence type="ECO:0000313" key="2">
    <source>
        <dbReference type="EMBL" id="HIS83772.1"/>
    </source>
</evidence>
<evidence type="ECO:0000256" key="1">
    <source>
        <dbReference type="SAM" id="Coils"/>
    </source>
</evidence>
<gene>
    <name evidence="2" type="ORF">IAD41_09240</name>
</gene>
<dbReference type="Proteomes" id="UP000824139">
    <property type="component" value="Unassembled WGS sequence"/>
</dbReference>
<keyword evidence="1" id="KW-0175">Coiled coil</keyword>
<organism evidence="2 3">
    <name type="scientific">Candidatus Scatenecus faecavium</name>
    <dbReference type="NCBI Taxonomy" id="2840915"/>
    <lineage>
        <taxon>Bacteria</taxon>
        <taxon>Candidatus Scatenecus</taxon>
    </lineage>
</organism>
<comment type="caution">
    <text evidence="2">The sequence shown here is derived from an EMBL/GenBank/DDBJ whole genome shotgun (WGS) entry which is preliminary data.</text>
</comment>
<reference evidence="2" key="1">
    <citation type="submission" date="2020-10" db="EMBL/GenBank/DDBJ databases">
        <authorList>
            <person name="Gilroy R."/>
        </authorList>
    </citation>
    <scope>NUCLEOTIDE SEQUENCE</scope>
    <source>
        <strain evidence="2">CHK152-2994</strain>
    </source>
</reference>
<dbReference type="EMBL" id="DVJO01000202">
    <property type="protein sequence ID" value="HIS83772.1"/>
    <property type="molecule type" value="Genomic_DNA"/>
</dbReference>
<dbReference type="AlphaFoldDB" id="A0A9D1FXB1"/>